<sequence length="282" mass="32987">MICFVILHYMAIEQTVETVNKILELDGDKRVIIVDNASPNNSFKKLKHVYGDNKMIDLIHNDVNLGFAKGNNIGYKFAKIHYNPEFIVVMNSDILIKQNDFIARVKKSYYDHAFHIMGPDIITFKGGFHQNPMKEKDYSLGTLKKARRALIIKNHLKSVYWIKWRIINRHPQKRKQSVNTKKVTQIVKNKPLHGSFYVFSSDFINDNDSCFYPKTFMYMEAQILYYLAMKNNYTMIYDPTIEVVHIDDVSTDMTFSNRYKKAIFSNRALLQSTTVFIELLKG</sequence>
<evidence type="ECO:0000256" key="1">
    <source>
        <dbReference type="ARBA" id="ARBA00004776"/>
    </source>
</evidence>
<keyword evidence="4 6" id="KW-0808">Transferase</keyword>
<evidence type="ECO:0000256" key="3">
    <source>
        <dbReference type="ARBA" id="ARBA00022676"/>
    </source>
</evidence>
<protein>
    <submittedName>
        <fullName evidence="6">Glycosyltransferase family 2 protein</fullName>
        <ecNumber evidence="6">2.4.-.-</ecNumber>
    </submittedName>
</protein>
<evidence type="ECO:0000256" key="4">
    <source>
        <dbReference type="ARBA" id="ARBA00022679"/>
    </source>
</evidence>
<dbReference type="InterPro" id="IPR029044">
    <property type="entry name" value="Nucleotide-diphossugar_trans"/>
</dbReference>
<dbReference type="Gene3D" id="3.90.550.10">
    <property type="entry name" value="Spore Coat Polysaccharide Biosynthesis Protein SpsA, Chain A"/>
    <property type="match status" value="1"/>
</dbReference>
<accession>A0ABW3EDG3</accession>
<dbReference type="EC" id="2.4.-.-" evidence="6"/>
<dbReference type="Pfam" id="PF00535">
    <property type="entry name" value="Glycos_transf_2"/>
    <property type="match status" value="1"/>
</dbReference>
<feature type="domain" description="Glycosyltransferase 2-like" evidence="5">
    <location>
        <begin position="5"/>
        <end position="140"/>
    </location>
</feature>
<dbReference type="RefSeq" id="WP_137637836.1">
    <property type="nucleotide sequence ID" value="NZ_BJDN01000013.1"/>
</dbReference>
<comment type="similarity">
    <text evidence="2">Belongs to the glycosyltransferase 2 family.</text>
</comment>
<comment type="caution">
    <text evidence="6">The sequence shown here is derived from an EMBL/GenBank/DDBJ whole genome shotgun (WGS) entry which is preliminary data.</text>
</comment>
<evidence type="ECO:0000313" key="6">
    <source>
        <dbReference type="EMBL" id="MFD0898343.1"/>
    </source>
</evidence>
<organism evidence="6 7">
    <name type="scientific">Loigolactobacillus binensis</name>
    <dbReference type="NCBI Taxonomy" id="2559922"/>
    <lineage>
        <taxon>Bacteria</taxon>
        <taxon>Bacillati</taxon>
        <taxon>Bacillota</taxon>
        <taxon>Bacilli</taxon>
        <taxon>Lactobacillales</taxon>
        <taxon>Lactobacillaceae</taxon>
        <taxon>Loigolactobacillus</taxon>
    </lineage>
</organism>
<dbReference type="Proteomes" id="UP001597104">
    <property type="component" value="Unassembled WGS sequence"/>
</dbReference>
<dbReference type="EMBL" id="JBHTIO010000052">
    <property type="protein sequence ID" value="MFD0898343.1"/>
    <property type="molecule type" value="Genomic_DNA"/>
</dbReference>
<reference evidence="7" key="1">
    <citation type="journal article" date="2019" name="Int. J. Syst. Evol. Microbiol.">
        <title>The Global Catalogue of Microorganisms (GCM) 10K type strain sequencing project: providing services to taxonomists for standard genome sequencing and annotation.</title>
        <authorList>
            <consortium name="The Broad Institute Genomics Platform"/>
            <consortium name="The Broad Institute Genome Sequencing Center for Infectious Disease"/>
            <person name="Wu L."/>
            <person name="Ma J."/>
        </authorList>
    </citation>
    <scope>NUCLEOTIDE SEQUENCE [LARGE SCALE GENOMIC DNA]</scope>
    <source>
        <strain evidence="7">CCM 8925</strain>
    </source>
</reference>
<name>A0ABW3EDG3_9LACO</name>
<evidence type="ECO:0000256" key="2">
    <source>
        <dbReference type="ARBA" id="ARBA00006739"/>
    </source>
</evidence>
<proteinExistence type="inferred from homology"/>
<dbReference type="PANTHER" id="PTHR43179:SF12">
    <property type="entry name" value="GALACTOFURANOSYLTRANSFERASE GLFT2"/>
    <property type="match status" value="1"/>
</dbReference>
<dbReference type="InterPro" id="IPR001173">
    <property type="entry name" value="Glyco_trans_2-like"/>
</dbReference>
<dbReference type="SUPFAM" id="SSF53448">
    <property type="entry name" value="Nucleotide-diphospho-sugar transferases"/>
    <property type="match status" value="1"/>
</dbReference>
<evidence type="ECO:0000259" key="5">
    <source>
        <dbReference type="Pfam" id="PF00535"/>
    </source>
</evidence>
<dbReference type="GO" id="GO:0016757">
    <property type="term" value="F:glycosyltransferase activity"/>
    <property type="evidence" value="ECO:0007669"/>
    <property type="project" value="UniProtKB-KW"/>
</dbReference>
<dbReference type="PANTHER" id="PTHR43179">
    <property type="entry name" value="RHAMNOSYLTRANSFERASE WBBL"/>
    <property type="match status" value="1"/>
</dbReference>
<keyword evidence="3 6" id="KW-0328">Glycosyltransferase</keyword>
<comment type="pathway">
    <text evidence="1">Cell wall biogenesis; cell wall polysaccharide biosynthesis.</text>
</comment>
<evidence type="ECO:0000313" key="7">
    <source>
        <dbReference type="Proteomes" id="UP001597104"/>
    </source>
</evidence>
<keyword evidence="7" id="KW-1185">Reference proteome</keyword>
<gene>
    <name evidence="6" type="ORF">ACFQZ7_11480</name>
</gene>